<comment type="similarity">
    <text evidence="2 14">Belongs to the ZP domain family. ZPC subfamily.</text>
</comment>
<keyword evidence="12 14" id="KW-1015">Disulfide bond</keyword>
<dbReference type="InterPro" id="IPR055355">
    <property type="entry name" value="ZP-C"/>
</dbReference>
<dbReference type="PROSITE" id="PS51034">
    <property type="entry name" value="ZP_2"/>
    <property type="match status" value="1"/>
</dbReference>
<evidence type="ECO:0000256" key="6">
    <source>
        <dbReference type="ARBA" id="ARBA00022530"/>
    </source>
</evidence>
<dbReference type="Gene3D" id="2.60.40.4100">
    <property type="entry name" value="Zona pellucida, ZP-C domain"/>
    <property type="match status" value="1"/>
</dbReference>
<dbReference type="Gene3D" id="2.60.40.3210">
    <property type="entry name" value="Zona pellucida, ZP-N domain"/>
    <property type="match status" value="1"/>
</dbReference>
<dbReference type="InterPro" id="IPR048290">
    <property type="entry name" value="ZP_chr"/>
</dbReference>
<dbReference type="GO" id="GO:2000344">
    <property type="term" value="P:positive regulation of acrosome reaction"/>
    <property type="evidence" value="ECO:0007669"/>
    <property type="project" value="UniProtKB-UniRule"/>
</dbReference>
<dbReference type="GO" id="GO:0035805">
    <property type="term" value="C:egg coat"/>
    <property type="evidence" value="ECO:0007669"/>
    <property type="project" value="UniProtKB-SubCell"/>
</dbReference>
<dbReference type="InterPro" id="IPR042235">
    <property type="entry name" value="ZP-C_dom"/>
</dbReference>
<evidence type="ECO:0000256" key="3">
    <source>
        <dbReference type="ARBA" id="ARBA00017980"/>
    </source>
</evidence>
<feature type="domain" description="ZP" evidence="15">
    <location>
        <begin position="128"/>
        <end position="378"/>
    </location>
</feature>
<comment type="function">
    <text evidence="14">Component of the zona pellucida, an extracellular matrix surrounding oocytes which mediates sperm binding, induction of the acrosome reaction and prevents post-fertilization polyspermy. The zona pellucida is composed of 3 to 4 glycoproteins, ZP1, ZP2, ZP3, and ZP4. ZP3 is essential for sperm binding and zona matrix formation.</text>
</comment>
<keyword evidence="11 14" id="KW-0472">Membrane</keyword>
<dbReference type="PANTHER" id="PTHR11576:SF2">
    <property type="entry name" value="ZONA PELLUCIDA SPERM-BINDING PROTEIN 3"/>
    <property type="match status" value="1"/>
</dbReference>
<evidence type="ECO:0000313" key="17">
    <source>
        <dbReference type="Proteomes" id="UP000265120"/>
    </source>
</evidence>
<dbReference type="OMA" id="KSYFMQR"/>
<dbReference type="Pfam" id="PF23344">
    <property type="entry name" value="ZP-N"/>
    <property type="match status" value="1"/>
</dbReference>
<keyword evidence="10 14" id="KW-1133">Transmembrane helix</keyword>
<protein>
    <recommendedName>
        <fullName evidence="3 14">Zona pellucida sperm-binding protein 3</fullName>
    </recommendedName>
</protein>
<evidence type="ECO:0000256" key="5">
    <source>
        <dbReference type="ARBA" id="ARBA00022525"/>
    </source>
</evidence>
<evidence type="ECO:0000256" key="8">
    <source>
        <dbReference type="ARBA" id="ARBA00022692"/>
    </source>
</evidence>
<dbReference type="Pfam" id="PF00100">
    <property type="entry name" value="Zona_pellucida"/>
    <property type="match status" value="1"/>
</dbReference>
<keyword evidence="5 14" id="KW-0964">Secreted</keyword>
<dbReference type="GO" id="GO:0005886">
    <property type="term" value="C:plasma membrane"/>
    <property type="evidence" value="ECO:0007669"/>
    <property type="project" value="UniProtKB-SubCell"/>
</dbReference>
<evidence type="ECO:0000256" key="1">
    <source>
        <dbReference type="ARBA" id="ARBA00004498"/>
    </source>
</evidence>
<dbReference type="GeneTree" id="ENSGT01030000234567"/>
<dbReference type="FunFam" id="2.60.40.4100:FF:000002">
    <property type="entry name" value="Zona pellucida sperm-binding protein 3"/>
    <property type="match status" value="1"/>
</dbReference>
<keyword evidence="4 14" id="KW-1003">Cell membrane</keyword>
<dbReference type="PRINTS" id="PR00023">
    <property type="entry name" value="ZPELLUCIDA"/>
</dbReference>
<dbReference type="InParanoid" id="A0A3P8VWQ0"/>
<dbReference type="Proteomes" id="UP000265120">
    <property type="component" value="Chromosome 14"/>
</dbReference>
<dbReference type="PANTHER" id="PTHR11576">
    <property type="entry name" value="ZONA PELLUCIDA SPERM-BINDING PROTEIN 3"/>
    <property type="match status" value="1"/>
</dbReference>
<evidence type="ECO:0000259" key="15">
    <source>
        <dbReference type="PROSITE" id="PS51034"/>
    </source>
</evidence>
<accession>A0A3P8VWQ0</accession>
<dbReference type="Ensembl" id="ENSCSET00000017028.1">
    <property type="protein sequence ID" value="ENSCSEP00000016815.1"/>
    <property type="gene ID" value="ENSCSEG00000010808.1"/>
</dbReference>
<evidence type="ECO:0000256" key="7">
    <source>
        <dbReference type="ARBA" id="ARBA00022685"/>
    </source>
</evidence>
<evidence type="ECO:0000256" key="4">
    <source>
        <dbReference type="ARBA" id="ARBA00022475"/>
    </source>
</evidence>
<evidence type="ECO:0000256" key="14">
    <source>
        <dbReference type="RuleBase" id="RU367066"/>
    </source>
</evidence>
<dbReference type="InterPro" id="IPR055356">
    <property type="entry name" value="ZP-N"/>
</dbReference>
<feature type="signal peptide" evidence="14">
    <location>
        <begin position="1"/>
        <end position="23"/>
    </location>
</feature>
<dbReference type="FunFam" id="2.60.40.3210:FF:000001">
    <property type="entry name" value="Zona pellucida sperm-binding protein 3"/>
    <property type="match status" value="1"/>
</dbReference>
<dbReference type="AlphaFoldDB" id="A0A3P8VWQ0"/>
<dbReference type="GO" id="GO:0035804">
    <property type="term" value="F:structural constituent of egg coat"/>
    <property type="evidence" value="ECO:0007669"/>
    <property type="project" value="UniProtKB-UniRule"/>
</dbReference>
<evidence type="ECO:0000256" key="2">
    <source>
        <dbReference type="ARBA" id="ARBA00006735"/>
    </source>
</evidence>
<keyword evidence="6 14" id="KW-0272">Extracellular matrix</keyword>
<evidence type="ECO:0000256" key="13">
    <source>
        <dbReference type="ARBA" id="ARBA00023180"/>
    </source>
</evidence>
<comment type="subcellular location">
    <subcellularLocation>
        <location evidence="1">Secreted</location>
        <location evidence="1">Extracellular space</location>
        <location evidence="1">Extracellular matrix</location>
    </subcellularLocation>
    <subcellularLocation>
        <location evidence="14">Zona pellucida</location>
    </subcellularLocation>
    <subcellularLocation>
        <location evidence="14">Cell membrane</location>
        <topology evidence="14">Single-pass type I membrane protein</topology>
    </subcellularLocation>
</comment>
<proteinExistence type="inferred from homology"/>
<reference evidence="16" key="2">
    <citation type="submission" date="2025-08" db="UniProtKB">
        <authorList>
            <consortium name="Ensembl"/>
        </authorList>
    </citation>
    <scope>IDENTIFICATION</scope>
</reference>
<keyword evidence="8 14" id="KW-0812">Transmembrane</keyword>
<dbReference type="GO" id="GO:0032190">
    <property type="term" value="F:acrosin binding"/>
    <property type="evidence" value="ECO:0007669"/>
    <property type="project" value="TreeGrafter"/>
</dbReference>
<evidence type="ECO:0000256" key="11">
    <source>
        <dbReference type="ARBA" id="ARBA00023136"/>
    </source>
</evidence>
<evidence type="ECO:0000256" key="12">
    <source>
        <dbReference type="ARBA" id="ARBA00023157"/>
    </source>
</evidence>
<keyword evidence="13" id="KW-0325">Glycoprotein</keyword>
<keyword evidence="17" id="KW-1185">Reference proteome</keyword>
<dbReference type="SMART" id="SM00241">
    <property type="entry name" value="ZP"/>
    <property type="match status" value="1"/>
</dbReference>
<organism evidence="16 17">
    <name type="scientific">Cynoglossus semilaevis</name>
    <name type="common">Tongue sole</name>
    <dbReference type="NCBI Taxonomy" id="244447"/>
    <lineage>
        <taxon>Eukaryota</taxon>
        <taxon>Metazoa</taxon>
        <taxon>Chordata</taxon>
        <taxon>Craniata</taxon>
        <taxon>Vertebrata</taxon>
        <taxon>Euteleostomi</taxon>
        <taxon>Actinopterygii</taxon>
        <taxon>Neopterygii</taxon>
        <taxon>Teleostei</taxon>
        <taxon>Neoteleostei</taxon>
        <taxon>Acanthomorphata</taxon>
        <taxon>Carangaria</taxon>
        <taxon>Pleuronectiformes</taxon>
        <taxon>Pleuronectoidei</taxon>
        <taxon>Cynoglossidae</taxon>
        <taxon>Cynoglossinae</taxon>
        <taxon>Cynoglossus</taxon>
    </lineage>
</organism>
<dbReference type="InterPro" id="IPR001507">
    <property type="entry name" value="ZP_dom"/>
</dbReference>
<reference evidence="16" key="3">
    <citation type="submission" date="2025-09" db="UniProtKB">
        <authorList>
            <consortium name="Ensembl"/>
        </authorList>
    </citation>
    <scope>IDENTIFICATION</scope>
</reference>
<feature type="transmembrane region" description="Helical" evidence="14">
    <location>
        <begin position="459"/>
        <end position="481"/>
    </location>
</feature>
<dbReference type="STRING" id="244447.ENSCSEP00000016815"/>
<sequence length="495" mass="55265">MGFTQTQWLGLVLLFSCGNLCVAFNRWTNETESGTEQVTVSVQSNQTEPIQKFPVRYRLRSYQLRRNPKPSVIPQASEVREPQQEVKGSVVKALIPGPDLNPPVKQEPKVLLKFEPWTRVQADSVAVRCGESKVTVEVKHNFLGNSQSIQESDLTLGGCATSHSDQHVLQFQTELHDCGSKIKVTNDALIYSFNLSYVPTPIGTTFIVKTNTAEVLIECHYQRRQSVSSSGVRPSWIQFNSDLLVEHRLGFYMHLMTEDWQRQRPSSVYFLSNVMHIEVGVLQGHHVPLRVFVDSCAVTAHPDPSSHPRYDVINNHGCFIDAKLTGANCLFPALSWLRSNICQLSLLQLYITCHLKATTVSRPIDSQHKACSFLNEANRWVASGGDNKVCGCCESSCREQRQKRSLAADAGLPAEVQWEETLVLGPILLEELTEVTAFSPEQLSLLRMQEEETASDSSLVLWCAAGSAVAVMLLLIIGFIISNRQDKSTEYTVTT</sequence>
<dbReference type="GO" id="GO:0007339">
    <property type="term" value="P:binding of sperm to zona pellucida"/>
    <property type="evidence" value="ECO:0007669"/>
    <property type="project" value="UniProtKB-UniRule"/>
</dbReference>
<comment type="domain">
    <text evidence="14">The ZP domain is involved in the polymerization of the ZP proteins to form the zona pellucida.</text>
</comment>
<evidence type="ECO:0000313" key="16">
    <source>
        <dbReference type="Ensembl" id="ENSCSEP00000016815.1"/>
    </source>
</evidence>
<comment type="PTM">
    <text evidence="14">Proteolytically cleaved before the transmembrane segment to yield the secreted ectodomain incorporated in the zona pellucida.</text>
</comment>
<dbReference type="GO" id="GO:0035803">
    <property type="term" value="P:egg coat formation"/>
    <property type="evidence" value="ECO:0007669"/>
    <property type="project" value="UniProtKB-UniRule"/>
</dbReference>
<evidence type="ECO:0000256" key="10">
    <source>
        <dbReference type="ARBA" id="ARBA00022989"/>
    </source>
</evidence>
<evidence type="ECO:0000256" key="9">
    <source>
        <dbReference type="ARBA" id="ARBA00022729"/>
    </source>
</evidence>
<reference evidence="16 17" key="1">
    <citation type="journal article" date="2014" name="Nat. Genet.">
        <title>Whole-genome sequence of a flatfish provides insights into ZW sex chromosome evolution and adaptation to a benthic lifestyle.</title>
        <authorList>
            <person name="Chen S."/>
            <person name="Zhang G."/>
            <person name="Shao C."/>
            <person name="Huang Q."/>
            <person name="Liu G."/>
            <person name="Zhang P."/>
            <person name="Song W."/>
            <person name="An N."/>
            <person name="Chalopin D."/>
            <person name="Volff J.N."/>
            <person name="Hong Y."/>
            <person name="Li Q."/>
            <person name="Sha Z."/>
            <person name="Zhou H."/>
            <person name="Xie M."/>
            <person name="Yu Q."/>
            <person name="Liu Y."/>
            <person name="Xiang H."/>
            <person name="Wang N."/>
            <person name="Wu K."/>
            <person name="Yang C."/>
            <person name="Zhou Q."/>
            <person name="Liao X."/>
            <person name="Yang L."/>
            <person name="Hu Q."/>
            <person name="Zhang J."/>
            <person name="Meng L."/>
            <person name="Jin L."/>
            <person name="Tian Y."/>
            <person name="Lian J."/>
            <person name="Yang J."/>
            <person name="Miao G."/>
            <person name="Liu S."/>
            <person name="Liang Z."/>
            <person name="Yan F."/>
            <person name="Li Y."/>
            <person name="Sun B."/>
            <person name="Zhang H."/>
            <person name="Zhang J."/>
            <person name="Zhu Y."/>
            <person name="Du M."/>
            <person name="Zhao Y."/>
            <person name="Schartl M."/>
            <person name="Tang Q."/>
            <person name="Wang J."/>
        </authorList>
    </citation>
    <scope>NUCLEOTIDE SEQUENCE</scope>
</reference>
<keyword evidence="9 14" id="KW-0732">Signal</keyword>
<name>A0A3P8VWQ0_CYNSE</name>
<keyword evidence="7 14" id="KW-0165">Cleavage on pair of basic residues</keyword>
<feature type="chain" id="PRO_5025718326" description="Zona pellucida sperm-binding protein 3" evidence="14">
    <location>
        <begin position="24"/>
        <end position="495"/>
    </location>
</feature>